<keyword evidence="2" id="KW-1185">Reference proteome</keyword>
<reference evidence="1 2" key="1">
    <citation type="journal article" date="2012" name="J. Bacteriol.">
        <title>Genome Sequence of the Protease-Producing Bacterium Rheinheimera nanhaiensis E407-8T, Isolated from Deep-Sea Sediment of the South China Sea.</title>
        <authorList>
            <person name="Zhang X.-Y."/>
            <person name="Zhang Y.-J."/>
            <person name="Qin Q.-L."/>
            <person name="Xie B.-B."/>
            <person name="Chen X.-L."/>
            <person name="Zhou B.-C."/>
            <person name="Zhang Y.-Z."/>
        </authorList>
    </citation>
    <scope>NUCLEOTIDE SEQUENCE [LARGE SCALE GENOMIC DNA]</scope>
    <source>
        <strain evidence="1 2">E407-8</strain>
    </source>
</reference>
<evidence type="ECO:0000313" key="1">
    <source>
        <dbReference type="EMBL" id="GAB57638.1"/>
    </source>
</evidence>
<gene>
    <name evidence="1" type="ORF">RNAN_0607</name>
</gene>
<proteinExistence type="predicted"/>
<dbReference type="Proteomes" id="UP000004374">
    <property type="component" value="Unassembled WGS sequence"/>
</dbReference>
<dbReference type="EMBL" id="BAFK01000002">
    <property type="protein sequence ID" value="GAB57638.1"/>
    <property type="molecule type" value="Genomic_DNA"/>
</dbReference>
<evidence type="ECO:0000313" key="2">
    <source>
        <dbReference type="Proteomes" id="UP000004374"/>
    </source>
</evidence>
<accession>I1DUB0</accession>
<sequence length="37" mass="4133">MPKLNLLNLLAKLSLALEFMLSADSFSVRCRAADNYC</sequence>
<comment type="caution">
    <text evidence="1">The sequence shown here is derived from an EMBL/GenBank/DDBJ whole genome shotgun (WGS) entry which is preliminary data.</text>
</comment>
<dbReference type="AlphaFoldDB" id="I1DUB0"/>
<name>I1DUB0_9GAMM</name>
<organism evidence="1 2">
    <name type="scientific">Rheinheimera nanhaiensis E407-8</name>
    <dbReference type="NCBI Taxonomy" id="562729"/>
    <lineage>
        <taxon>Bacteria</taxon>
        <taxon>Pseudomonadati</taxon>
        <taxon>Pseudomonadota</taxon>
        <taxon>Gammaproteobacteria</taxon>
        <taxon>Chromatiales</taxon>
        <taxon>Chromatiaceae</taxon>
        <taxon>Rheinheimera</taxon>
    </lineage>
</organism>
<protein>
    <submittedName>
        <fullName evidence="1">Uncharacterized protein</fullName>
    </submittedName>
</protein>
<dbReference type="STRING" id="562729.RNAN_0607"/>